<feature type="domain" description="Phage tail assembly chaperone-like" evidence="1">
    <location>
        <begin position="74"/>
        <end position="130"/>
    </location>
</feature>
<dbReference type="Gene3D" id="6.10.140.1310">
    <property type="match status" value="1"/>
</dbReference>
<gene>
    <name evidence="2" type="ORF">E8K88_12015</name>
</gene>
<sequence length="132" mass="14621">MKYFLVLVGESVECRGCGYDVPVGAVEVGEEVYSSVVEGSEYRNGVIYSPPPRPSIHHTLKAGAWVLNESAAWAEVRAIRDAKLANSDWVVTAAVERGAPLAPMWSEYRQALRDITEQPDLEKIVWPEPPHT</sequence>
<dbReference type="Pfam" id="PF16778">
    <property type="entry name" value="Phage_tail_APC"/>
    <property type="match status" value="1"/>
</dbReference>
<organism evidence="2 3">
    <name type="scientific">Lampropedia aestuarii</name>
    <dbReference type="NCBI Taxonomy" id="2562762"/>
    <lineage>
        <taxon>Bacteria</taxon>
        <taxon>Pseudomonadati</taxon>
        <taxon>Pseudomonadota</taxon>
        <taxon>Betaproteobacteria</taxon>
        <taxon>Burkholderiales</taxon>
        <taxon>Comamonadaceae</taxon>
        <taxon>Lampropedia</taxon>
    </lineage>
</organism>
<dbReference type="AlphaFoldDB" id="A0A4S5BRE6"/>
<reference evidence="2 3" key="1">
    <citation type="submission" date="2019-04" db="EMBL/GenBank/DDBJ databases">
        <title>Lampropedia sp YIM MLB12 draf genome.</title>
        <authorList>
            <person name="Wang Y.-X."/>
        </authorList>
    </citation>
    <scope>NUCLEOTIDE SEQUENCE [LARGE SCALE GENOMIC DNA]</scope>
    <source>
        <strain evidence="2 3">YIM MLB12</strain>
    </source>
</reference>
<dbReference type="OrthoDB" id="5465054at2"/>
<name>A0A4S5BRE6_9BURK</name>
<evidence type="ECO:0000313" key="3">
    <source>
        <dbReference type="Proteomes" id="UP000306236"/>
    </source>
</evidence>
<dbReference type="InterPro" id="IPR031893">
    <property type="entry name" value="Phage_tail_APC"/>
</dbReference>
<dbReference type="Proteomes" id="UP000306236">
    <property type="component" value="Unassembled WGS sequence"/>
</dbReference>
<evidence type="ECO:0000259" key="1">
    <source>
        <dbReference type="Pfam" id="PF16778"/>
    </source>
</evidence>
<comment type="caution">
    <text evidence="2">The sequence shown here is derived from an EMBL/GenBank/DDBJ whole genome shotgun (WGS) entry which is preliminary data.</text>
</comment>
<dbReference type="EMBL" id="SSWX01000015">
    <property type="protein sequence ID" value="THJ32418.1"/>
    <property type="molecule type" value="Genomic_DNA"/>
</dbReference>
<dbReference type="RefSeq" id="WP_136406915.1">
    <property type="nucleotide sequence ID" value="NZ_SSWX01000015.1"/>
</dbReference>
<keyword evidence="3" id="KW-1185">Reference proteome</keyword>
<protein>
    <recommendedName>
        <fullName evidence="1">Phage tail assembly chaperone-like domain-containing protein</fullName>
    </recommendedName>
</protein>
<evidence type="ECO:0000313" key="2">
    <source>
        <dbReference type="EMBL" id="THJ32418.1"/>
    </source>
</evidence>
<proteinExistence type="predicted"/>
<accession>A0A4S5BRE6</accession>